<accession>A0A0C9ZFP4</accession>
<gene>
    <name evidence="1" type="ORF">PISMIDRAFT_175127</name>
</gene>
<keyword evidence="2" id="KW-1185">Reference proteome</keyword>
<dbReference type="HOGENOM" id="CLU_2134514_0_0_1"/>
<dbReference type="AlphaFoldDB" id="A0A0C9ZFP4"/>
<reference evidence="1 2" key="1">
    <citation type="submission" date="2014-04" db="EMBL/GenBank/DDBJ databases">
        <authorList>
            <consortium name="DOE Joint Genome Institute"/>
            <person name="Kuo A."/>
            <person name="Kohler A."/>
            <person name="Costa M.D."/>
            <person name="Nagy L.G."/>
            <person name="Floudas D."/>
            <person name="Copeland A."/>
            <person name="Barry K.W."/>
            <person name="Cichocki N."/>
            <person name="Veneault-Fourrey C."/>
            <person name="LaButti K."/>
            <person name="Lindquist E.A."/>
            <person name="Lipzen A."/>
            <person name="Lundell T."/>
            <person name="Morin E."/>
            <person name="Murat C."/>
            <person name="Sun H."/>
            <person name="Tunlid A."/>
            <person name="Henrissat B."/>
            <person name="Grigoriev I.V."/>
            <person name="Hibbett D.S."/>
            <person name="Martin F."/>
            <person name="Nordberg H.P."/>
            <person name="Cantor M.N."/>
            <person name="Hua S.X."/>
        </authorList>
    </citation>
    <scope>NUCLEOTIDE SEQUENCE [LARGE SCALE GENOMIC DNA]</scope>
    <source>
        <strain evidence="1 2">441</strain>
    </source>
</reference>
<sequence length="113" mass="12854">MHDLVRKHMTCTGNDCCHCVMDQSQVAFTVSASSTITLEKYKTATRLRRVFGRSWSSCQRSEIYLSGVRIRAWRAPVSVSELSELRRVSVPKGRAPDVIILLRIPFHGTFVRT</sequence>
<proteinExistence type="predicted"/>
<evidence type="ECO:0000313" key="1">
    <source>
        <dbReference type="EMBL" id="KIK18788.1"/>
    </source>
</evidence>
<evidence type="ECO:0000313" key="2">
    <source>
        <dbReference type="Proteomes" id="UP000054018"/>
    </source>
</evidence>
<name>A0A0C9ZFP4_9AGAM</name>
<dbReference type="Proteomes" id="UP000054018">
    <property type="component" value="Unassembled WGS sequence"/>
</dbReference>
<reference evidence="2" key="2">
    <citation type="submission" date="2015-01" db="EMBL/GenBank/DDBJ databases">
        <title>Evolutionary Origins and Diversification of the Mycorrhizal Mutualists.</title>
        <authorList>
            <consortium name="DOE Joint Genome Institute"/>
            <consortium name="Mycorrhizal Genomics Consortium"/>
            <person name="Kohler A."/>
            <person name="Kuo A."/>
            <person name="Nagy L.G."/>
            <person name="Floudas D."/>
            <person name="Copeland A."/>
            <person name="Barry K.W."/>
            <person name="Cichocki N."/>
            <person name="Veneault-Fourrey C."/>
            <person name="LaButti K."/>
            <person name="Lindquist E.A."/>
            <person name="Lipzen A."/>
            <person name="Lundell T."/>
            <person name="Morin E."/>
            <person name="Murat C."/>
            <person name="Riley R."/>
            <person name="Ohm R."/>
            <person name="Sun H."/>
            <person name="Tunlid A."/>
            <person name="Henrissat B."/>
            <person name="Grigoriev I.V."/>
            <person name="Hibbett D.S."/>
            <person name="Martin F."/>
        </authorList>
    </citation>
    <scope>NUCLEOTIDE SEQUENCE [LARGE SCALE GENOMIC DNA]</scope>
    <source>
        <strain evidence="2">441</strain>
    </source>
</reference>
<protein>
    <submittedName>
        <fullName evidence="1">Uncharacterized protein</fullName>
    </submittedName>
</protein>
<organism evidence="1 2">
    <name type="scientific">Pisolithus microcarpus 441</name>
    <dbReference type="NCBI Taxonomy" id="765257"/>
    <lineage>
        <taxon>Eukaryota</taxon>
        <taxon>Fungi</taxon>
        <taxon>Dikarya</taxon>
        <taxon>Basidiomycota</taxon>
        <taxon>Agaricomycotina</taxon>
        <taxon>Agaricomycetes</taxon>
        <taxon>Agaricomycetidae</taxon>
        <taxon>Boletales</taxon>
        <taxon>Sclerodermatineae</taxon>
        <taxon>Pisolithaceae</taxon>
        <taxon>Pisolithus</taxon>
    </lineage>
</organism>
<dbReference type="EMBL" id="KN833796">
    <property type="protein sequence ID" value="KIK18788.1"/>
    <property type="molecule type" value="Genomic_DNA"/>
</dbReference>